<evidence type="ECO:0000313" key="4">
    <source>
        <dbReference type="Proteomes" id="UP000676336"/>
    </source>
</evidence>
<accession>A0A8S3ABF0</accession>
<dbReference type="EMBL" id="CAJOBI010126098">
    <property type="protein sequence ID" value="CAF4701732.1"/>
    <property type="molecule type" value="Genomic_DNA"/>
</dbReference>
<comment type="caution">
    <text evidence="1">The sequence shown here is derived from an EMBL/GenBank/DDBJ whole genome shotgun (WGS) entry which is preliminary data.</text>
</comment>
<dbReference type="EMBL" id="CAJOBH010139298">
    <property type="protein sequence ID" value="CAF4797261.1"/>
    <property type="molecule type" value="Genomic_DNA"/>
</dbReference>
<gene>
    <name evidence="3" type="ORF">BYL167_LOCUS47986</name>
    <name evidence="2" type="ORF">GIL414_LOCUS43465</name>
    <name evidence="1" type="ORF">SMN809_LOCUS43078</name>
</gene>
<proteinExistence type="predicted"/>
<dbReference type="EMBL" id="CAJOBJ010128658">
    <property type="protein sequence ID" value="CAF4711322.1"/>
    <property type="molecule type" value="Genomic_DNA"/>
</dbReference>
<feature type="non-terminal residue" evidence="1">
    <location>
        <position position="35"/>
    </location>
</feature>
<name>A0A8S3ABF0_9BILA</name>
<sequence length="35" mass="3729">MSSTSVTTITEVTVNDIRFPTSKQLDGSDAMSPDP</sequence>
<evidence type="ECO:0000313" key="3">
    <source>
        <dbReference type="EMBL" id="CAF4797261.1"/>
    </source>
</evidence>
<dbReference type="InterPro" id="IPR029017">
    <property type="entry name" value="Enolase-like_N"/>
</dbReference>
<dbReference type="Proteomes" id="UP000681720">
    <property type="component" value="Unassembled WGS sequence"/>
</dbReference>
<evidence type="ECO:0000313" key="2">
    <source>
        <dbReference type="EMBL" id="CAF4711322.1"/>
    </source>
</evidence>
<organism evidence="1 4">
    <name type="scientific">Rotaria magnacalcarata</name>
    <dbReference type="NCBI Taxonomy" id="392030"/>
    <lineage>
        <taxon>Eukaryota</taxon>
        <taxon>Metazoa</taxon>
        <taxon>Spiralia</taxon>
        <taxon>Gnathifera</taxon>
        <taxon>Rotifera</taxon>
        <taxon>Eurotatoria</taxon>
        <taxon>Bdelloidea</taxon>
        <taxon>Philodinida</taxon>
        <taxon>Philodinidae</taxon>
        <taxon>Rotaria</taxon>
    </lineage>
</organism>
<dbReference type="Gene3D" id="3.30.390.10">
    <property type="entry name" value="Enolase-like, N-terminal domain"/>
    <property type="match status" value="1"/>
</dbReference>
<dbReference type="AlphaFoldDB" id="A0A8S3ABF0"/>
<dbReference type="Proteomes" id="UP000676336">
    <property type="component" value="Unassembled WGS sequence"/>
</dbReference>
<dbReference type="Proteomes" id="UP000681967">
    <property type="component" value="Unassembled WGS sequence"/>
</dbReference>
<evidence type="ECO:0000313" key="1">
    <source>
        <dbReference type="EMBL" id="CAF4701732.1"/>
    </source>
</evidence>
<protein>
    <submittedName>
        <fullName evidence="1">Uncharacterized protein</fullName>
    </submittedName>
</protein>
<reference evidence="1" key="1">
    <citation type="submission" date="2021-02" db="EMBL/GenBank/DDBJ databases">
        <authorList>
            <person name="Nowell W R."/>
        </authorList>
    </citation>
    <scope>NUCLEOTIDE SEQUENCE</scope>
</reference>